<evidence type="ECO:0000256" key="3">
    <source>
        <dbReference type="ARBA" id="ARBA00022475"/>
    </source>
</evidence>
<comment type="caution">
    <text evidence="16">The sequence shown here is derived from an EMBL/GenBank/DDBJ whole genome shotgun (WGS) entry which is preliminary data.</text>
</comment>
<evidence type="ECO:0000256" key="13">
    <source>
        <dbReference type="ARBA" id="ARBA00060789"/>
    </source>
</evidence>
<keyword evidence="4" id="KW-0963">Cytoplasm</keyword>
<evidence type="ECO:0000256" key="5">
    <source>
        <dbReference type="ARBA" id="ARBA00022703"/>
    </source>
</evidence>
<keyword evidence="10" id="KW-0449">Lipoprotein</keyword>
<dbReference type="GO" id="GO:0006915">
    <property type="term" value="P:apoptotic process"/>
    <property type="evidence" value="ECO:0007669"/>
    <property type="project" value="UniProtKB-KW"/>
</dbReference>
<reference evidence="16 17" key="1">
    <citation type="journal article" date="2023" name="Insect Mol. Biol.">
        <title>Genome sequencing provides insights into the evolution of gene families encoding plant cell wall-degrading enzymes in longhorned beetles.</title>
        <authorList>
            <person name="Shin N.R."/>
            <person name="Okamura Y."/>
            <person name="Kirsch R."/>
            <person name="Pauchet Y."/>
        </authorList>
    </citation>
    <scope>NUCLEOTIDE SEQUENCE [LARGE SCALE GENOMIC DNA]</scope>
    <source>
        <strain evidence="16">EAD_L_NR</strain>
    </source>
</reference>
<evidence type="ECO:0000256" key="4">
    <source>
        <dbReference type="ARBA" id="ARBA00022490"/>
    </source>
</evidence>
<evidence type="ECO:0000256" key="15">
    <source>
        <dbReference type="ARBA" id="ARBA00069166"/>
    </source>
</evidence>
<proteinExistence type="inferred from homology"/>
<dbReference type="PANTHER" id="PTHR15124">
    <property type="entry name" value="SELENOPROTEIN W"/>
    <property type="match status" value="1"/>
</dbReference>
<accession>A0AAV8W7X3</accession>
<evidence type="ECO:0000256" key="14">
    <source>
        <dbReference type="ARBA" id="ARBA00065658"/>
    </source>
</evidence>
<dbReference type="InterPro" id="IPR036249">
    <property type="entry name" value="Thioredoxin-like_sf"/>
</dbReference>
<keyword evidence="3" id="KW-1003">Cell membrane</keyword>
<evidence type="ECO:0000256" key="2">
    <source>
        <dbReference type="ARBA" id="ARBA00004514"/>
    </source>
</evidence>
<evidence type="ECO:0000256" key="11">
    <source>
        <dbReference type="ARBA" id="ARBA00023289"/>
    </source>
</evidence>
<dbReference type="GO" id="GO:0043066">
    <property type="term" value="P:negative regulation of apoptotic process"/>
    <property type="evidence" value="ECO:0007669"/>
    <property type="project" value="TreeGrafter"/>
</dbReference>
<dbReference type="Pfam" id="PF10262">
    <property type="entry name" value="Rdx"/>
    <property type="match status" value="1"/>
</dbReference>
<dbReference type="Proteomes" id="UP001159042">
    <property type="component" value="Unassembled WGS sequence"/>
</dbReference>
<keyword evidence="11" id="KW-0636">Prenylation</keyword>
<name>A0AAV8W7X3_9CUCU</name>
<dbReference type="GO" id="GO:0051491">
    <property type="term" value="P:positive regulation of filopodium assembly"/>
    <property type="evidence" value="ECO:0007669"/>
    <property type="project" value="TreeGrafter"/>
</dbReference>
<evidence type="ECO:0000256" key="9">
    <source>
        <dbReference type="ARBA" id="ARBA00023284"/>
    </source>
</evidence>
<evidence type="ECO:0000256" key="12">
    <source>
        <dbReference type="ARBA" id="ARBA00055778"/>
    </source>
</evidence>
<dbReference type="Gene3D" id="3.40.30.10">
    <property type="entry name" value="Glutaredoxin"/>
    <property type="match status" value="1"/>
</dbReference>
<evidence type="ECO:0000313" key="16">
    <source>
        <dbReference type="EMBL" id="KAJ8921971.1"/>
    </source>
</evidence>
<comment type="subcellular location">
    <subcellularLocation>
        <location evidence="1">Cell membrane</location>
        <topology evidence="1">Lipid-anchor</topology>
        <orientation evidence="1">Cytoplasmic side</orientation>
    </subcellularLocation>
    <subcellularLocation>
        <location evidence="2">Cytoplasm</location>
        <location evidence="2">Cytosol</location>
    </subcellularLocation>
</comment>
<keyword evidence="7" id="KW-0472">Membrane</keyword>
<dbReference type="GO" id="GO:0005886">
    <property type="term" value="C:plasma membrane"/>
    <property type="evidence" value="ECO:0007669"/>
    <property type="project" value="UniProtKB-SubCell"/>
</dbReference>
<comment type="subunit">
    <text evidence="14">Interacts with GPX1.</text>
</comment>
<keyword evidence="17" id="KW-1185">Reference proteome</keyword>
<protein>
    <recommendedName>
        <fullName evidence="15">Migration and invasion enhancer 1</fullName>
    </recommendedName>
</protein>
<dbReference type="SUPFAM" id="SSF52833">
    <property type="entry name" value="Thioredoxin-like"/>
    <property type="match status" value="1"/>
</dbReference>
<dbReference type="AlphaFoldDB" id="A0AAV8W7X3"/>
<comment type="similarity">
    <text evidence="13">Belongs to the SelWTH family.</text>
</comment>
<dbReference type="EMBL" id="JANEYG010000008">
    <property type="protein sequence ID" value="KAJ8921971.1"/>
    <property type="molecule type" value="Genomic_DNA"/>
</dbReference>
<keyword evidence="6" id="KW-0007">Acetylation</keyword>
<evidence type="ECO:0000256" key="6">
    <source>
        <dbReference type="ARBA" id="ARBA00022990"/>
    </source>
</evidence>
<evidence type="ECO:0000313" key="17">
    <source>
        <dbReference type="Proteomes" id="UP001159042"/>
    </source>
</evidence>
<evidence type="ECO:0000256" key="8">
    <source>
        <dbReference type="ARBA" id="ARBA00023157"/>
    </source>
</evidence>
<comment type="function">
    <text evidence="12">Increases cell migration by inducing filopodia formation at the leading edge of migrating cells. Plays a role in regulation of apoptosis, possibly through control of CASP3. May be involved in a redox-related process.</text>
</comment>
<keyword evidence="9" id="KW-0676">Redox-active center</keyword>
<organism evidence="16 17">
    <name type="scientific">Exocentrus adspersus</name>
    <dbReference type="NCBI Taxonomy" id="1586481"/>
    <lineage>
        <taxon>Eukaryota</taxon>
        <taxon>Metazoa</taxon>
        <taxon>Ecdysozoa</taxon>
        <taxon>Arthropoda</taxon>
        <taxon>Hexapoda</taxon>
        <taxon>Insecta</taxon>
        <taxon>Pterygota</taxon>
        <taxon>Neoptera</taxon>
        <taxon>Endopterygota</taxon>
        <taxon>Coleoptera</taxon>
        <taxon>Polyphaga</taxon>
        <taxon>Cucujiformia</taxon>
        <taxon>Chrysomeloidea</taxon>
        <taxon>Cerambycidae</taxon>
        <taxon>Lamiinae</taxon>
        <taxon>Acanthocinini</taxon>
        <taxon>Exocentrus</taxon>
    </lineage>
</organism>
<evidence type="ECO:0000256" key="7">
    <source>
        <dbReference type="ARBA" id="ARBA00023136"/>
    </source>
</evidence>
<dbReference type="InterPro" id="IPR011893">
    <property type="entry name" value="Selenoprotein_Rdx-typ"/>
</dbReference>
<dbReference type="InterPro" id="IPR051441">
    <property type="entry name" value="SelW_related"/>
</dbReference>
<gene>
    <name evidence="16" type="ORF">NQ315_008608</name>
</gene>
<dbReference type="NCBIfam" id="TIGR02174">
    <property type="entry name" value="CXXU_selWTH"/>
    <property type="match status" value="1"/>
</dbReference>
<dbReference type="FunFam" id="3.40.30.10:FF:000131">
    <property type="entry name" value="migration and invasion enhancer 1"/>
    <property type="match status" value="1"/>
</dbReference>
<evidence type="ECO:0000256" key="1">
    <source>
        <dbReference type="ARBA" id="ARBA00004342"/>
    </source>
</evidence>
<dbReference type="PANTHER" id="PTHR15124:SF27">
    <property type="entry name" value="MIGRATION AND INVASION ENHANCER 1"/>
    <property type="match status" value="1"/>
</dbReference>
<keyword evidence="8" id="KW-1015">Disulfide bond</keyword>
<evidence type="ECO:0000256" key="10">
    <source>
        <dbReference type="ARBA" id="ARBA00023288"/>
    </source>
</evidence>
<dbReference type="GO" id="GO:0005829">
    <property type="term" value="C:cytosol"/>
    <property type="evidence" value="ECO:0007669"/>
    <property type="project" value="UniProtKB-SubCell"/>
</dbReference>
<sequence length="98" mass="11169">MEDVNVNVEYCNKCGYLYKFEELVQHVKERHPTVNVNGREGRRASFEVSVNDTLVHSKLATLAYPDYDDLSNIIEEVQEGKPIRAPCKQQPITSCIIA</sequence>
<keyword evidence="5" id="KW-0053">Apoptosis</keyword>